<evidence type="ECO:0000313" key="1">
    <source>
        <dbReference type="EMBL" id="KNY26353.1"/>
    </source>
</evidence>
<gene>
    <name evidence="1" type="ORF">Bccel_1615</name>
</gene>
<keyword evidence="2" id="KW-1185">Reference proteome</keyword>
<dbReference type="STRING" id="398512.Bccel_1615"/>
<evidence type="ECO:0000313" key="2">
    <source>
        <dbReference type="Proteomes" id="UP000036923"/>
    </source>
</evidence>
<dbReference type="EMBL" id="LGTC01000001">
    <property type="protein sequence ID" value="KNY26353.1"/>
    <property type="molecule type" value="Genomic_DNA"/>
</dbReference>
<accession>A0A0L6JKW4</accession>
<comment type="caution">
    <text evidence="1">The sequence shown here is derived from an EMBL/GenBank/DDBJ whole genome shotgun (WGS) entry which is preliminary data.</text>
</comment>
<dbReference type="RefSeq" id="WP_036941487.1">
    <property type="nucleotide sequence ID" value="NZ_JQKC01000015.1"/>
</dbReference>
<proteinExistence type="predicted"/>
<organism evidence="1 2">
    <name type="scientific">Pseudobacteroides cellulosolvens ATCC 35603 = DSM 2933</name>
    <dbReference type="NCBI Taxonomy" id="398512"/>
    <lineage>
        <taxon>Bacteria</taxon>
        <taxon>Bacillati</taxon>
        <taxon>Bacillota</taxon>
        <taxon>Clostridia</taxon>
        <taxon>Eubacteriales</taxon>
        <taxon>Oscillospiraceae</taxon>
        <taxon>Pseudobacteroides</taxon>
    </lineage>
</organism>
<protein>
    <submittedName>
        <fullName evidence="1">Uncharacterized protein</fullName>
    </submittedName>
</protein>
<name>A0A0L6JKW4_9FIRM</name>
<dbReference type="AlphaFoldDB" id="A0A0L6JKW4"/>
<dbReference type="Proteomes" id="UP000036923">
    <property type="component" value="Unassembled WGS sequence"/>
</dbReference>
<sequence>MLDIEEEREEIEKLNCDISTTIGIAIGVGLLREAVKKELISEDNYVKMKKIFVKEMLKDKKQ</sequence>
<reference evidence="2" key="1">
    <citation type="submission" date="2015-07" db="EMBL/GenBank/DDBJ databases">
        <title>Near-Complete Genome Sequence of the Cellulolytic Bacterium Bacteroides (Pseudobacteroides) cellulosolvens ATCC 35603.</title>
        <authorList>
            <person name="Dassa B."/>
            <person name="Utturkar S.M."/>
            <person name="Klingeman D.M."/>
            <person name="Hurt R.A."/>
            <person name="Keller M."/>
            <person name="Xu J."/>
            <person name="Reddy Y.H.K."/>
            <person name="Borovok I."/>
            <person name="Grinberg I.R."/>
            <person name="Lamed R."/>
            <person name="Zhivin O."/>
            <person name="Bayer E.A."/>
            <person name="Brown S.D."/>
        </authorList>
    </citation>
    <scope>NUCLEOTIDE SEQUENCE [LARGE SCALE GENOMIC DNA]</scope>
    <source>
        <strain evidence="2">DSM 2933</strain>
    </source>
</reference>